<feature type="non-terminal residue" evidence="2">
    <location>
        <position position="1"/>
    </location>
</feature>
<evidence type="ECO:0000256" key="1">
    <source>
        <dbReference type="SAM" id="MobiDB-lite"/>
    </source>
</evidence>
<evidence type="ECO:0000313" key="3">
    <source>
        <dbReference type="Proteomes" id="UP001341840"/>
    </source>
</evidence>
<dbReference type="EMBL" id="JASCZI010062882">
    <property type="protein sequence ID" value="MED6140906.1"/>
    <property type="molecule type" value="Genomic_DNA"/>
</dbReference>
<accession>A0ABU6SY07</accession>
<dbReference type="Proteomes" id="UP001341840">
    <property type="component" value="Unassembled WGS sequence"/>
</dbReference>
<sequence length="76" mass="8809">KLITHTFLFWAGYRKEILFRSKYSTRVSKRANSGAQSLEPAGGGPARPLRRSSQQSILERVKYKRKKIAYPDLRLE</sequence>
<gene>
    <name evidence="2" type="ORF">PIB30_098047</name>
</gene>
<keyword evidence="3" id="KW-1185">Reference proteome</keyword>
<evidence type="ECO:0000313" key="2">
    <source>
        <dbReference type="EMBL" id="MED6140906.1"/>
    </source>
</evidence>
<organism evidence="2 3">
    <name type="scientific">Stylosanthes scabra</name>
    <dbReference type="NCBI Taxonomy" id="79078"/>
    <lineage>
        <taxon>Eukaryota</taxon>
        <taxon>Viridiplantae</taxon>
        <taxon>Streptophyta</taxon>
        <taxon>Embryophyta</taxon>
        <taxon>Tracheophyta</taxon>
        <taxon>Spermatophyta</taxon>
        <taxon>Magnoliopsida</taxon>
        <taxon>eudicotyledons</taxon>
        <taxon>Gunneridae</taxon>
        <taxon>Pentapetalae</taxon>
        <taxon>rosids</taxon>
        <taxon>fabids</taxon>
        <taxon>Fabales</taxon>
        <taxon>Fabaceae</taxon>
        <taxon>Papilionoideae</taxon>
        <taxon>50 kb inversion clade</taxon>
        <taxon>dalbergioids sensu lato</taxon>
        <taxon>Dalbergieae</taxon>
        <taxon>Pterocarpus clade</taxon>
        <taxon>Stylosanthes</taxon>
    </lineage>
</organism>
<protein>
    <submittedName>
        <fullName evidence="2">Uncharacterized protein</fullName>
    </submittedName>
</protein>
<feature type="region of interest" description="Disordered" evidence="1">
    <location>
        <begin position="29"/>
        <end position="55"/>
    </location>
</feature>
<reference evidence="2 3" key="1">
    <citation type="journal article" date="2023" name="Plants (Basel)">
        <title>Bridging the Gap: Combining Genomics and Transcriptomics Approaches to Understand Stylosanthes scabra, an Orphan Legume from the Brazilian Caatinga.</title>
        <authorList>
            <person name="Ferreira-Neto J.R.C."/>
            <person name="da Silva M.D."/>
            <person name="Binneck E."/>
            <person name="de Melo N.F."/>
            <person name="da Silva R.H."/>
            <person name="de Melo A.L.T.M."/>
            <person name="Pandolfi V."/>
            <person name="Bustamante F.O."/>
            <person name="Brasileiro-Vidal A.C."/>
            <person name="Benko-Iseppon A.M."/>
        </authorList>
    </citation>
    <scope>NUCLEOTIDE SEQUENCE [LARGE SCALE GENOMIC DNA]</scope>
    <source>
        <tissue evidence="2">Leaves</tissue>
    </source>
</reference>
<proteinExistence type="predicted"/>
<name>A0ABU6SY07_9FABA</name>
<comment type="caution">
    <text evidence="2">The sequence shown here is derived from an EMBL/GenBank/DDBJ whole genome shotgun (WGS) entry which is preliminary data.</text>
</comment>